<sequence length="709" mass="81117">MESSVSLASTEKPRKLKRIGELLVDRGFLTTEDLVKTMQHQISEKKSGKVISLGEAITELNSLSKKISLQIGEILLGNGLATMEDMTTAFMIQQDYQKQGKTKFIGEICVEDLKIISRETLDEILNQQRQIQPNMTSVTPKSSQEQTQSIVLPIAQKLDTPQQPEMRPASSPKTLEWLSPNKLKLGEALIKEHYINEDALKKALKYQKEQREGWKHMLLWEVLMALNLIDRKKFLYFTNSKGYSMQTGELLLAYGLINKSQLEEAMKIQMDFQNKSIERKIGDILIEDMWIVSRERFIQIIARQKDMVRVCPKTSETNMSLFFLFSKETLKKYNFIPYKIYQSDDGGYAITIIYHENSGDWVEHIRREISRKYKDIILLRQHTYDFKKTKNSPSNNKVNIDLSFDYAPPEEISTFLKKSFEQEIALRNAAERDVIKTRVHADMDLKKDDVFKIGKKLFSSQNQNLNMFAEILMRSIDLRASDIHIEPMRDKVRVRIRVDGILLPLMDLPLSVKEYFIQGLKHVFHFKDAFKRDQIFDGRKSIHYVDKNTFADLRFSVMPYVNGEKLVTRILIQNEKIPSLGELGIHKNIARKYELICSMANGIVIVTGPTGSGKTTTLHSTLASLNTSEVNIVTIENPPEYVLPGANQINAGGHFELPFPEVLKGVLRQDPDVIMFGEMRDKDSAEAALTAGLTGHLLFSTLHTNDAVS</sequence>
<dbReference type="AlphaFoldDB" id="K1YN63"/>
<dbReference type="EMBL" id="AMFJ01028874">
    <property type="protein sequence ID" value="EKD44410.1"/>
    <property type="molecule type" value="Genomic_DNA"/>
</dbReference>
<reference evidence="5" key="1">
    <citation type="journal article" date="2012" name="Science">
        <title>Fermentation, hydrogen, and sulfur metabolism in multiple uncultivated bacterial phyla.</title>
        <authorList>
            <person name="Wrighton K.C."/>
            <person name="Thomas B.C."/>
            <person name="Sharon I."/>
            <person name="Miller C.S."/>
            <person name="Castelle C.J."/>
            <person name="VerBerkmoes N.C."/>
            <person name="Wilkins M.J."/>
            <person name="Hettich R.L."/>
            <person name="Lipton M.S."/>
            <person name="Williams K.H."/>
            <person name="Long P.E."/>
            <person name="Banfield J.F."/>
        </authorList>
    </citation>
    <scope>NUCLEOTIDE SEQUENCE [LARGE SCALE GENOMIC DNA]</scope>
</reference>
<gene>
    <name evidence="5" type="ORF">ACD_71C00143G0002</name>
</gene>
<dbReference type="InterPro" id="IPR027417">
    <property type="entry name" value="P-loop_NTPase"/>
</dbReference>
<keyword evidence="2" id="KW-0547">Nucleotide-binding</keyword>
<dbReference type="CDD" id="cd01129">
    <property type="entry name" value="PulE-GspE-like"/>
    <property type="match status" value="1"/>
</dbReference>
<dbReference type="PANTHER" id="PTHR30258">
    <property type="entry name" value="TYPE II SECRETION SYSTEM PROTEIN GSPE-RELATED"/>
    <property type="match status" value="1"/>
</dbReference>
<dbReference type="PANTHER" id="PTHR30258:SF2">
    <property type="entry name" value="COMG OPERON PROTEIN 1"/>
    <property type="match status" value="1"/>
</dbReference>
<comment type="similarity">
    <text evidence="1">Belongs to the GSP E family.</text>
</comment>
<dbReference type="GO" id="GO:0016887">
    <property type="term" value="F:ATP hydrolysis activity"/>
    <property type="evidence" value="ECO:0007669"/>
    <property type="project" value="TreeGrafter"/>
</dbReference>
<feature type="non-terminal residue" evidence="5">
    <location>
        <position position="709"/>
    </location>
</feature>
<keyword evidence="3" id="KW-0067">ATP-binding</keyword>
<accession>K1YN63</accession>
<dbReference type="SUPFAM" id="SSF52540">
    <property type="entry name" value="P-loop containing nucleoside triphosphate hydrolases"/>
    <property type="match status" value="1"/>
</dbReference>
<dbReference type="Gene3D" id="3.30.450.90">
    <property type="match status" value="1"/>
</dbReference>
<proteinExistence type="inferred from homology"/>
<dbReference type="InterPro" id="IPR037257">
    <property type="entry name" value="T2SS_E_N_sf"/>
</dbReference>
<feature type="domain" description="Bacterial type II secretion system protein E" evidence="4">
    <location>
        <begin position="469"/>
        <end position="708"/>
    </location>
</feature>
<evidence type="ECO:0000256" key="2">
    <source>
        <dbReference type="ARBA" id="ARBA00022741"/>
    </source>
</evidence>
<dbReference type="Pfam" id="PF00437">
    <property type="entry name" value="T2SSE"/>
    <property type="match status" value="1"/>
</dbReference>
<evidence type="ECO:0000256" key="1">
    <source>
        <dbReference type="ARBA" id="ARBA00006611"/>
    </source>
</evidence>
<dbReference type="InterPro" id="IPR001482">
    <property type="entry name" value="T2SS/T4SS_dom"/>
</dbReference>
<dbReference type="GO" id="GO:0005524">
    <property type="term" value="F:ATP binding"/>
    <property type="evidence" value="ECO:0007669"/>
    <property type="project" value="UniProtKB-KW"/>
</dbReference>
<protein>
    <recommendedName>
        <fullName evidence="4">Bacterial type II secretion system protein E domain-containing protein</fullName>
    </recommendedName>
</protein>
<comment type="caution">
    <text evidence="5">The sequence shown here is derived from an EMBL/GenBank/DDBJ whole genome shotgun (WGS) entry which is preliminary data.</text>
</comment>
<evidence type="ECO:0000256" key="3">
    <source>
        <dbReference type="ARBA" id="ARBA00022840"/>
    </source>
</evidence>
<dbReference type="SUPFAM" id="SSF160246">
    <property type="entry name" value="EspE N-terminal domain-like"/>
    <property type="match status" value="1"/>
</dbReference>
<organism evidence="5">
    <name type="scientific">uncultured bacterium</name>
    <name type="common">gcode 4</name>
    <dbReference type="NCBI Taxonomy" id="1234023"/>
    <lineage>
        <taxon>Bacteria</taxon>
        <taxon>environmental samples</taxon>
    </lineage>
</organism>
<name>K1YN63_9BACT</name>
<evidence type="ECO:0000259" key="4">
    <source>
        <dbReference type="Pfam" id="PF00437"/>
    </source>
</evidence>
<dbReference type="Gene3D" id="3.40.50.300">
    <property type="entry name" value="P-loop containing nucleotide triphosphate hydrolases"/>
    <property type="match status" value="1"/>
</dbReference>
<evidence type="ECO:0000313" key="5">
    <source>
        <dbReference type="EMBL" id="EKD44410.1"/>
    </source>
</evidence>
<dbReference type="GO" id="GO:0005886">
    <property type="term" value="C:plasma membrane"/>
    <property type="evidence" value="ECO:0007669"/>
    <property type="project" value="TreeGrafter"/>
</dbReference>